<dbReference type="Gramene" id="TraesRN7D0100122300.1">
    <property type="protein sequence ID" value="TraesRN7D0100122300.1"/>
    <property type="gene ID" value="TraesRN7D0100122300"/>
</dbReference>
<dbReference type="KEGG" id="taes:123169240"/>
<dbReference type="Pfam" id="PF03018">
    <property type="entry name" value="Dirigent"/>
    <property type="match status" value="1"/>
</dbReference>
<proteinExistence type="inferred from homology"/>
<dbReference type="GO" id="GO:0048046">
    <property type="term" value="C:apoplast"/>
    <property type="evidence" value="ECO:0007669"/>
    <property type="project" value="UniProtKB-SubCell"/>
</dbReference>
<dbReference type="RefSeq" id="XP_044443013.1">
    <property type="nucleotide sequence ID" value="XM_044587078.1"/>
</dbReference>
<dbReference type="PaxDb" id="4565-Traes_7DS_9B1077F7D.2"/>
<dbReference type="Proteomes" id="UP000019116">
    <property type="component" value="Chromosome 7D"/>
</dbReference>
<evidence type="ECO:0000256" key="3">
    <source>
        <dbReference type="ARBA" id="ARBA00022525"/>
    </source>
</evidence>
<dbReference type="Gramene" id="TraesCS7D02G053800.1">
    <property type="protein sequence ID" value="TraesCS7D02G053800.1"/>
    <property type="gene ID" value="TraesCS7D02G053800"/>
</dbReference>
<dbReference type="GO" id="GO:0009699">
    <property type="term" value="P:phenylpropanoid biosynthetic process"/>
    <property type="evidence" value="ECO:0007669"/>
    <property type="project" value="UniProtKB-ARBA"/>
</dbReference>
<organism evidence="7">
    <name type="scientific">Triticum aestivum</name>
    <name type="common">Wheat</name>
    <dbReference type="NCBI Taxonomy" id="4565"/>
    <lineage>
        <taxon>Eukaryota</taxon>
        <taxon>Viridiplantae</taxon>
        <taxon>Streptophyta</taxon>
        <taxon>Embryophyta</taxon>
        <taxon>Tracheophyta</taxon>
        <taxon>Spermatophyta</taxon>
        <taxon>Magnoliopsida</taxon>
        <taxon>Liliopsida</taxon>
        <taxon>Poales</taxon>
        <taxon>Poaceae</taxon>
        <taxon>BOP clade</taxon>
        <taxon>Pooideae</taxon>
        <taxon>Triticodae</taxon>
        <taxon>Triticeae</taxon>
        <taxon>Triticinae</taxon>
        <taxon>Triticum</taxon>
    </lineage>
</organism>
<dbReference type="Gramene" id="TraesWEE_scaffold_039321_01G000100.1">
    <property type="protein sequence ID" value="TraesWEE_scaffold_039321_01G000100.1"/>
    <property type="gene ID" value="TraesWEE_scaffold_039321_01G000100"/>
</dbReference>
<dbReference type="GO" id="GO:0030246">
    <property type="term" value="F:carbohydrate binding"/>
    <property type="evidence" value="ECO:0007669"/>
    <property type="project" value="UniProtKB-KW"/>
</dbReference>
<dbReference type="InterPro" id="IPR036404">
    <property type="entry name" value="Jacalin-like_lectin_dom_sf"/>
</dbReference>
<accession>A0A3B6THT7</accession>
<keyword evidence="4" id="KW-0430">Lectin</keyword>
<dbReference type="SMART" id="SM00915">
    <property type="entry name" value="Jacalin"/>
    <property type="match status" value="1"/>
</dbReference>
<dbReference type="Gramene" id="TraesCAD_scaffold_030547_01G000100.1">
    <property type="protein sequence ID" value="TraesCAD_scaffold_030547_01G000100.1"/>
    <property type="gene ID" value="TraesCAD_scaffold_030547_01G000100"/>
</dbReference>
<dbReference type="GeneID" id="123169240"/>
<reference evidence="7" key="2">
    <citation type="submission" date="2018-10" db="UniProtKB">
        <authorList>
            <consortium name="EnsemblPlants"/>
        </authorList>
    </citation>
    <scope>IDENTIFICATION</scope>
</reference>
<dbReference type="Gramene" id="TraesARI7D03G04362820.1">
    <property type="protein sequence ID" value="TraesARI7D03G04362820.1"/>
    <property type="gene ID" value="TraesARI7D03G04362820"/>
</dbReference>
<comment type="similarity">
    <text evidence="1 5">Belongs to the plant dirigent protein family.</text>
</comment>
<reference evidence="7" key="1">
    <citation type="submission" date="2018-08" db="EMBL/GenBank/DDBJ databases">
        <authorList>
            <person name="Rossello M."/>
        </authorList>
    </citation>
    <scope>NUCLEOTIDE SEQUENCE [LARGE SCALE GENOMIC DNA]</scope>
    <source>
        <strain evidence="7">cv. Chinese Spring</strain>
    </source>
</reference>
<dbReference type="PANTHER" id="PTHR46506">
    <property type="entry name" value="OS05G0143600 PROTEIN"/>
    <property type="match status" value="1"/>
</dbReference>
<evidence type="ECO:0000256" key="2">
    <source>
        <dbReference type="ARBA" id="ARBA00011738"/>
    </source>
</evidence>
<dbReference type="Gramene" id="TraesJUL7D03G04331130.1">
    <property type="protein sequence ID" value="TraesJUL7D03G04331130.1"/>
    <property type="gene ID" value="TraesJUL7D03G04331130"/>
</dbReference>
<protein>
    <recommendedName>
        <fullName evidence="5">Dirigent protein</fullName>
    </recommendedName>
</protein>
<comment type="function">
    <text evidence="5">Dirigent proteins impart stereoselectivity on the phenoxy radical-coupling reaction, yielding optically active lignans from two molecules of coniferyl alcohol in the biosynthesis of lignans, flavonolignans, and alkaloids and thus plays a central role in plant secondary metabolism.</text>
</comment>
<sequence length="368" mass="39605">MACAPTDGPTMEISCDGSSGPTMDVPMVHRSCPPRGSDVSTDFKVTCDFGGTVENAKVNVGNLYLRQIFAGCNTNQSDVIQPNAATGLGKTVVNNWGIYDGPCSEAKLVAQTHGMHTLAGKWSNWFTLVFVVGRFKGSTLQVMGANDDDEANEWAIVGGTGEFAMARGIINRRVHSVIGNTTTQELTIEFFCRMKEVVVCPPTQIAPPAQIAPPTEIIAPTKIPAPIKQGPWGGMTGGSLHEMGGKSRRLESVTIYHHGVVEGLQFSYVDEDGQIHTTDTWGVNRGLFTNEIKFGPSEFVKQITGGGTLGSWLTQFKIVTNTNTYGPFGTIPSQPFSYTVPENATVVGFFAETLNVFVTRIGVYTIPK</sequence>
<evidence type="ECO:0000256" key="5">
    <source>
        <dbReference type="RuleBase" id="RU363099"/>
    </source>
</evidence>
<dbReference type="Gramene" id="TraesCS7D03G0120300.1">
    <property type="protein sequence ID" value="TraesCS7D03G0120300.1.CDS"/>
    <property type="gene ID" value="TraesCS7D03G0120300"/>
</dbReference>
<dbReference type="EnsemblPlants" id="TraesCS7D02G053800.1">
    <property type="protein sequence ID" value="TraesCS7D02G053800.1"/>
    <property type="gene ID" value="TraesCS7D02G053800"/>
</dbReference>
<name>A0A3B6THT7_WHEAT</name>
<evidence type="ECO:0000313" key="7">
    <source>
        <dbReference type="EnsemblPlants" id="TraesCS7D02G053800.1"/>
    </source>
</evidence>
<keyword evidence="3 5" id="KW-0964">Secreted</keyword>
<dbReference type="Gene3D" id="2.40.480.10">
    <property type="entry name" value="Allene oxide cyclase-like"/>
    <property type="match status" value="1"/>
</dbReference>
<evidence type="ECO:0000259" key="6">
    <source>
        <dbReference type="PROSITE" id="PS51752"/>
    </source>
</evidence>
<dbReference type="Gene3D" id="2.100.10.30">
    <property type="entry name" value="Jacalin-like lectin domain"/>
    <property type="match status" value="1"/>
</dbReference>
<dbReference type="SUPFAM" id="SSF51101">
    <property type="entry name" value="Mannose-binding lectins"/>
    <property type="match status" value="1"/>
</dbReference>
<dbReference type="Gramene" id="TraesCLE_scaffold_096467_01G000200.1">
    <property type="protein sequence ID" value="TraesCLE_scaffold_096467_01G000200.1"/>
    <property type="gene ID" value="TraesCLE_scaffold_096467_01G000200"/>
</dbReference>
<dbReference type="Gramene" id="TraesNOR7D03G04336370.1">
    <property type="protein sequence ID" value="TraesNOR7D03G04336370.1"/>
    <property type="gene ID" value="TraesNOR7D03G04336370"/>
</dbReference>
<dbReference type="Gramene" id="TraesSTA7D03G04285830.1">
    <property type="protein sequence ID" value="TraesSTA7D03G04285830.1"/>
    <property type="gene ID" value="TraesSTA7D03G04285830"/>
</dbReference>
<dbReference type="SMR" id="A0A3B6THT7"/>
<gene>
    <name evidence="7" type="primary">LOC123169240</name>
</gene>
<dbReference type="OMA" id="IFAGCNT"/>
<comment type="subcellular location">
    <subcellularLocation>
        <location evidence="5">Secreted</location>
        <location evidence="5">Extracellular space</location>
        <location evidence="5">Apoplast</location>
    </subcellularLocation>
</comment>
<dbReference type="Pfam" id="PF01419">
    <property type="entry name" value="Jacalin"/>
    <property type="match status" value="1"/>
</dbReference>
<keyword evidence="8" id="KW-1185">Reference proteome</keyword>
<dbReference type="AlphaFoldDB" id="A0A3B6THT7"/>
<dbReference type="Gramene" id="TraesROB_scaffold_096399_01G000200.1">
    <property type="protein sequence ID" value="TraesROB_scaffold_096399_01G000200.1"/>
    <property type="gene ID" value="TraesROB_scaffold_096399_01G000200"/>
</dbReference>
<dbReference type="PROSITE" id="PS51752">
    <property type="entry name" value="JACALIN_LECTIN"/>
    <property type="match status" value="1"/>
</dbReference>
<dbReference type="OrthoDB" id="583353at2759"/>
<evidence type="ECO:0000256" key="4">
    <source>
        <dbReference type="ARBA" id="ARBA00022734"/>
    </source>
</evidence>
<dbReference type="InterPro" id="IPR004265">
    <property type="entry name" value="Dirigent"/>
</dbReference>
<keyword evidence="5" id="KW-0052">Apoplast</keyword>
<evidence type="ECO:0000256" key="1">
    <source>
        <dbReference type="ARBA" id="ARBA00010746"/>
    </source>
</evidence>
<dbReference type="InterPro" id="IPR001229">
    <property type="entry name" value="Jacalin-like_lectin_dom"/>
</dbReference>
<evidence type="ECO:0000313" key="8">
    <source>
        <dbReference type="Proteomes" id="UP000019116"/>
    </source>
</evidence>
<comment type="subunit">
    <text evidence="2 5">Homodimer.</text>
</comment>
<dbReference type="InterPro" id="IPR044859">
    <property type="entry name" value="Allene_oxi_cyc_Dirigent"/>
</dbReference>
<dbReference type="Gramene" id="TraesPARA_EIv1.0_2515480.1">
    <property type="protein sequence ID" value="TraesPARA_EIv1.0_2515480.1.CDS"/>
    <property type="gene ID" value="TraesPARA_EIv1.0_2515480"/>
</dbReference>
<feature type="domain" description="Jacalin-type lectin" evidence="6">
    <location>
        <begin position="226"/>
        <end position="367"/>
    </location>
</feature>